<keyword evidence="2" id="KW-1185">Reference proteome</keyword>
<organism evidence="1 2">
    <name type="scientific">Linum tenue</name>
    <dbReference type="NCBI Taxonomy" id="586396"/>
    <lineage>
        <taxon>Eukaryota</taxon>
        <taxon>Viridiplantae</taxon>
        <taxon>Streptophyta</taxon>
        <taxon>Embryophyta</taxon>
        <taxon>Tracheophyta</taxon>
        <taxon>Spermatophyta</taxon>
        <taxon>Magnoliopsida</taxon>
        <taxon>eudicotyledons</taxon>
        <taxon>Gunneridae</taxon>
        <taxon>Pentapetalae</taxon>
        <taxon>rosids</taxon>
        <taxon>fabids</taxon>
        <taxon>Malpighiales</taxon>
        <taxon>Linaceae</taxon>
        <taxon>Linum</taxon>
    </lineage>
</organism>
<dbReference type="AlphaFoldDB" id="A0AAV0RWD9"/>
<dbReference type="EMBL" id="CAMGYJ010000011">
    <property type="protein sequence ID" value="CAI0602802.1"/>
    <property type="molecule type" value="Genomic_DNA"/>
</dbReference>
<evidence type="ECO:0000313" key="2">
    <source>
        <dbReference type="Proteomes" id="UP001154282"/>
    </source>
</evidence>
<name>A0AAV0RWD9_9ROSI</name>
<gene>
    <name evidence="1" type="ORF">LITE_LOCUS50258</name>
</gene>
<protein>
    <submittedName>
        <fullName evidence="1">Uncharacterized protein</fullName>
    </submittedName>
</protein>
<proteinExistence type="predicted"/>
<comment type="caution">
    <text evidence="1">The sequence shown here is derived from an EMBL/GenBank/DDBJ whole genome shotgun (WGS) entry which is preliminary data.</text>
</comment>
<sequence>MAGCLTLLRCWIYEYFSSLKPSHFGLVVCGSDEPWAADTRYCD</sequence>
<evidence type="ECO:0000313" key="1">
    <source>
        <dbReference type="EMBL" id="CAI0602802.1"/>
    </source>
</evidence>
<dbReference type="Proteomes" id="UP001154282">
    <property type="component" value="Unassembled WGS sequence"/>
</dbReference>
<reference evidence="1" key="1">
    <citation type="submission" date="2022-08" db="EMBL/GenBank/DDBJ databases">
        <authorList>
            <person name="Gutierrez-Valencia J."/>
        </authorList>
    </citation>
    <scope>NUCLEOTIDE SEQUENCE</scope>
</reference>
<accession>A0AAV0RWD9</accession>